<evidence type="ECO:0000313" key="2">
    <source>
        <dbReference type="Proteomes" id="UP000239867"/>
    </source>
</evidence>
<evidence type="ECO:0000313" key="1">
    <source>
        <dbReference type="EMBL" id="AVD70768.1"/>
    </source>
</evidence>
<dbReference type="OrthoDB" id="5430968at2"/>
<dbReference type="Proteomes" id="UP000239867">
    <property type="component" value="Chromosome"/>
</dbReference>
<accession>A0A2L1GM93</accession>
<proteinExistence type="predicted"/>
<protein>
    <recommendedName>
        <fullName evidence="3">Zinc/iron-chelating domain-containing protein</fullName>
    </recommendedName>
</protein>
<keyword evidence="2" id="KW-1185">Reference proteome</keyword>
<evidence type="ECO:0008006" key="3">
    <source>
        <dbReference type="Google" id="ProtNLM"/>
    </source>
</evidence>
<dbReference type="AlphaFoldDB" id="A0A2L1GM93"/>
<gene>
    <name evidence="1" type="ORF">CAY53_04120</name>
</gene>
<dbReference type="EMBL" id="CP021255">
    <property type="protein sequence ID" value="AVD70768.1"/>
    <property type="molecule type" value="Genomic_DNA"/>
</dbReference>
<dbReference type="KEGG" id="deo:CAY53_04120"/>
<organism evidence="1 2">
    <name type="scientific">Desulfobulbus oralis</name>
    <dbReference type="NCBI Taxonomy" id="1986146"/>
    <lineage>
        <taxon>Bacteria</taxon>
        <taxon>Pseudomonadati</taxon>
        <taxon>Thermodesulfobacteriota</taxon>
        <taxon>Desulfobulbia</taxon>
        <taxon>Desulfobulbales</taxon>
        <taxon>Desulfobulbaceae</taxon>
        <taxon>Desulfobulbus</taxon>
    </lineage>
</organism>
<dbReference type="RefSeq" id="WP_104936061.1">
    <property type="nucleotide sequence ID" value="NZ_CP021255.1"/>
</dbReference>
<sequence>MSELLLPPELEREMAAVYAELARAYEVVASALGLSCSGCPDNCCDSWFFHYTYCEWAYLWQGLKQLDGATLAAIHARAEAYLGAAHKAEAAGQRPRLLCPLNEGGLCRLYRHRLLICRSHGVPATLAGPDGRMRRFPGCFRCQELVAGSFGEPAQAPAMERTVLFRRLALVEQRLLGPDRRSYPRLRLTIADMIVQGPPQRQ</sequence>
<name>A0A2L1GM93_9BACT</name>
<reference evidence="1 2" key="1">
    <citation type="journal article" date="2018" name="MBio">
        <title>Insights into the evolution of host association through the isolation and characterization of a novel human periodontal pathobiont, Desulfobulbus oralis.</title>
        <authorList>
            <person name="Cross K.L."/>
            <person name="Chirania P."/>
            <person name="Xiong W."/>
            <person name="Beall C.J."/>
            <person name="Elkins J.G."/>
            <person name="Giannone R.J."/>
            <person name="Griffen A.L."/>
            <person name="Guss A.M."/>
            <person name="Hettich R.L."/>
            <person name="Joshi S.S."/>
            <person name="Mokrzan E.M."/>
            <person name="Martin R.K."/>
            <person name="Zhulin I.B."/>
            <person name="Leys E.J."/>
            <person name="Podar M."/>
        </authorList>
    </citation>
    <scope>NUCLEOTIDE SEQUENCE [LARGE SCALE GENOMIC DNA]</scope>
    <source>
        <strain evidence="1 2">ORNL</strain>
    </source>
</reference>